<dbReference type="EMBL" id="CH474066">
    <property type="protein sequence ID" value="EDL88669.1"/>
    <property type="molecule type" value="Genomic_DNA"/>
</dbReference>
<reference evidence="2" key="1">
    <citation type="submission" date="2005-09" db="EMBL/GenBank/DDBJ databases">
        <authorList>
            <person name="Mural R.J."/>
            <person name="Li P.W."/>
            <person name="Adams M.D."/>
            <person name="Amanatides P.G."/>
            <person name="Baden-Tillson H."/>
            <person name="Barnstead M."/>
            <person name="Chin S.H."/>
            <person name="Dew I."/>
            <person name="Evans C.A."/>
            <person name="Ferriera S."/>
            <person name="Flanigan M."/>
            <person name="Fosler C."/>
            <person name="Glodek A."/>
            <person name="Gu Z."/>
            <person name="Holt R.A."/>
            <person name="Jennings D."/>
            <person name="Kraft C.L."/>
            <person name="Lu F."/>
            <person name="Nguyen T."/>
            <person name="Nusskern D.R."/>
            <person name="Pfannkoch C.M."/>
            <person name="Sitter C."/>
            <person name="Sutton G.G."/>
            <person name="Venter J.C."/>
            <person name="Wang Z."/>
            <person name="Woodage T."/>
            <person name="Zheng X.H."/>
            <person name="Zhong F."/>
        </authorList>
    </citation>
    <scope>NUCLEOTIDE SEQUENCE [LARGE SCALE GENOMIC DNA]</scope>
    <source>
        <strain>BN</strain>
        <strain evidence="2">Sprague-Dawley</strain>
    </source>
</reference>
<proteinExistence type="predicted"/>
<dbReference type="AlphaFoldDB" id="A6KLW1"/>
<evidence type="ECO:0000313" key="2">
    <source>
        <dbReference type="Proteomes" id="UP000234681"/>
    </source>
</evidence>
<organism evidence="1 2">
    <name type="scientific">Rattus norvegicus</name>
    <name type="common">Rat</name>
    <dbReference type="NCBI Taxonomy" id="10116"/>
    <lineage>
        <taxon>Eukaryota</taxon>
        <taxon>Metazoa</taxon>
        <taxon>Chordata</taxon>
        <taxon>Craniata</taxon>
        <taxon>Vertebrata</taxon>
        <taxon>Euteleostomi</taxon>
        <taxon>Mammalia</taxon>
        <taxon>Eutheria</taxon>
        <taxon>Euarchontoglires</taxon>
        <taxon>Glires</taxon>
        <taxon>Rodentia</taxon>
        <taxon>Myomorpha</taxon>
        <taxon>Muroidea</taxon>
        <taxon>Muridae</taxon>
        <taxon>Murinae</taxon>
        <taxon>Rattus</taxon>
    </lineage>
</organism>
<evidence type="ECO:0000313" key="1">
    <source>
        <dbReference type="EMBL" id="EDL88669.1"/>
    </source>
</evidence>
<accession>A6KLW1</accession>
<name>A6KLW1_RAT</name>
<sequence length="133" mass="14526">MVLPLCSFAHTYSNELQAPSCGLFPEARVSLVLGQPHIYVRSRFHSAVVHHLPVICGPAAQTSYQEAPLWHQGSEKGQEEGSLCVSRVLSLLDALPPGLCWPWLQACPTHPWLLVSPMPSPVWAMSAHASILP</sequence>
<dbReference type="Proteomes" id="UP000234681">
    <property type="component" value="Chromosome 3"/>
</dbReference>
<gene>
    <name evidence="1" type="ORF">rCG_38488</name>
</gene>
<protein>
    <submittedName>
        <fullName evidence="1">RCG38488</fullName>
    </submittedName>
</protein>